<comment type="caution">
    <text evidence="5">The sequence shown here is derived from an EMBL/GenBank/DDBJ whole genome shotgun (WGS) entry which is preliminary data.</text>
</comment>
<evidence type="ECO:0000259" key="4">
    <source>
        <dbReference type="Pfam" id="PF10075"/>
    </source>
</evidence>
<organism evidence="5 6">
    <name type="scientific">Olpidium bornovanus</name>
    <dbReference type="NCBI Taxonomy" id="278681"/>
    <lineage>
        <taxon>Eukaryota</taxon>
        <taxon>Fungi</taxon>
        <taxon>Fungi incertae sedis</taxon>
        <taxon>Olpidiomycota</taxon>
        <taxon>Olpidiomycotina</taxon>
        <taxon>Olpidiomycetes</taxon>
        <taxon>Olpidiales</taxon>
        <taxon>Olpidiaceae</taxon>
        <taxon>Olpidium</taxon>
    </lineage>
</organism>
<dbReference type="FunFam" id="1.25.40.250:FF:000001">
    <property type="entry name" value="Eukaryotic translation initiation factor 3 subunit K"/>
    <property type="match status" value="1"/>
</dbReference>
<dbReference type="GO" id="GO:0006446">
    <property type="term" value="P:regulation of translational initiation"/>
    <property type="evidence" value="ECO:0007669"/>
    <property type="project" value="InterPro"/>
</dbReference>
<reference evidence="5 6" key="1">
    <citation type="journal article" name="Sci. Rep.">
        <title>Genome-scale phylogenetic analyses confirm Olpidium as the closest living zoosporic fungus to the non-flagellated, terrestrial fungi.</title>
        <authorList>
            <person name="Chang Y."/>
            <person name="Rochon D."/>
            <person name="Sekimoto S."/>
            <person name="Wang Y."/>
            <person name="Chovatia M."/>
            <person name="Sandor L."/>
            <person name="Salamov A."/>
            <person name="Grigoriev I.V."/>
            <person name="Stajich J.E."/>
            <person name="Spatafora J.W."/>
        </authorList>
    </citation>
    <scope>NUCLEOTIDE SEQUENCE [LARGE SCALE GENOMIC DNA]</scope>
    <source>
        <strain evidence="5">S191</strain>
    </source>
</reference>
<keyword evidence="1" id="KW-0963">Cytoplasm</keyword>
<dbReference type="SUPFAM" id="SSF46785">
    <property type="entry name" value="Winged helix' DNA-binding domain"/>
    <property type="match status" value="1"/>
</dbReference>
<dbReference type="InterPro" id="IPR036390">
    <property type="entry name" value="WH_DNA-bd_sf"/>
</dbReference>
<sequence length="254" mass="28486">RTAEARSARLHQLASFRAGQEAPFASDARCWGRACAMPSLVAPPTRPPVIEQLIEGVDRYNPDNCELLENYLQHQCASREHDLMANLAILKLYQFNPELINITVISNILAKALTAIPQPDFGTCLFMLNDTLMAEEPIGKLVAMRDLLETARYRDFWKFLSSDGVAAKAVAEVTGFENAIREARAVSMTCQSIRRRRLEEYINLSGAGFDTFLSEQGWKLEGDLVQIPINKDNEAKTTVLSENIKFERYSASNI</sequence>
<dbReference type="GO" id="GO:0005852">
    <property type="term" value="C:eukaryotic translation initiation factor 3 complex"/>
    <property type="evidence" value="ECO:0007669"/>
    <property type="project" value="InterPro"/>
</dbReference>
<feature type="domain" description="CSN8/PSMD8/EIF3K" evidence="4">
    <location>
        <begin position="102"/>
        <end position="237"/>
    </location>
</feature>
<dbReference type="HAMAP" id="MF_03010">
    <property type="entry name" value="eIF3k"/>
    <property type="match status" value="1"/>
</dbReference>
<dbReference type="InterPro" id="IPR009374">
    <property type="entry name" value="eIF3k"/>
</dbReference>
<proteinExistence type="inferred from homology"/>
<dbReference type="InterPro" id="IPR036388">
    <property type="entry name" value="WH-like_DNA-bd_sf"/>
</dbReference>
<dbReference type="OrthoDB" id="337745at2759"/>
<dbReference type="InterPro" id="IPR033464">
    <property type="entry name" value="CSN8_PSD8_EIF3K"/>
</dbReference>
<feature type="non-terminal residue" evidence="5">
    <location>
        <position position="1"/>
    </location>
</feature>
<name>A0A8H8A170_9FUNG</name>
<gene>
    <name evidence="5" type="ORF">BJ554DRAFT_2121</name>
</gene>
<dbReference type="EMBL" id="JAEFCI010001219">
    <property type="protein sequence ID" value="KAG5463050.1"/>
    <property type="molecule type" value="Genomic_DNA"/>
</dbReference>
<dbReference type="GO" id="GO:0043022">
    <property type="term" value="F:ribosome binding"/>
    <property type="evidence" value="ECO:0007669"/>
    <property type="project" value="InterPro"/>
</dbReference>
<evidence type="ECO:0000313" key="5">
    <source>
        <dbReference type="EMBL" id="KAG5463050.1"/>
    </source>
</evidence>
<accession>A0A8H8A170</accession>
<dbReference type="InterPro" id="IPR016020">
    <property type="entry name" value="Transl_init_fac_sub12_N_euk"/>
</dbReference>
<keyword evidence="6" id="KW-1185">Reference proteome</keyword>
<dbReference type="InterPro" id="IPR016024">
    <property type="entry name" value="ARM-type_fold"/>
</dbReference>
<dbReference type="GO" id="GO:0003743">
    <property type="term" value="F:translation initiation factor activity"/>
    <property type="evidence" value="ECO:0007669"/>
    <property type="project" value="UniProtKB-KW"/>
</dbReference>
<dbReference type="Pfam" id="PF10075">
    <property type="entry name" value="CSN8_PSD8_EIF3K"/>
    <property type="match status" value="1"/>
</dbReference>
<dbReference type="AlphaFoldDB" id="A0A8H8A170"/>
<evidence type="ECO:0000256" key="2">
    <source>
        <dbReference type="ARBA" id="ARBA00022540"/>
    </source>
</evidence>
<keyword evidence="3" id="KW-0648">Protein biosynthesis</keyword>
<dbReference type="Gene3D" id="1.10.10.10">
    <property type="entry name" value="Winged helix-like DNA-binding domain superfamily/Winged helix DNA-binding domain"/>
    <property type="match status" value="1"/>
</dbReference>
<evidence type="ECO:0000313" key="6">
    <source>
        <dbReference type="Proteomes" id="UP000673691"/>
    </source>
</evidence>
<dbReference type="Gene3D" id="1.25.40.250">
    <property type="entry name" value="ARM repeat, domain 1"/>
    <property type="match status" value="1"/>
</dbReference>
<evidence type="ECO:0000256" key="3">
    <source>
        <dbReference type="ARBA" id="ARBA00022917"/>
    </source>
</evidence>
<dbReference type="Proteomes" id="UP000673691">
    <property type="component" value="Unassembled WGS sequence"/>
</dbReference>
<evidence type="ECO:0000256" key="1">
    <source>
        <dbReference type="ARBA" id="ARBA00022490"/>
    </source>
</evidence>
<protein>
    <submittedName>
        <fullName evidence="5">Armadillo-type protein</fullName>
    </submittedName>
</protein>
<dbReference type="PANTHER" id="PTHR13022:SF0">
    <property type="entry name" value="EUKARYOTIC TRANSLATION INITIATION FACTOR 3 SUBUNIT K"/>
    <property type="match status" value="1"/>
</dbReference>
<keyword evidence="2" id="KW-0396">Initiation factor</keyword>
<dbReference type="SUPFAM" id="SSF48371">
    <property type="entry name" value="ARM repeat"/>
    <property type="match status" value="1"/>
</dbReference>
<dbReference type="PANTHER" id="PTHR13022">
    <property type="entry name" value="EUKARYOTIC TRANSLATION INITIATION FACTOR 3 SUBUNIT 11"/>
    <property type="match status" value="1"/>
</dbReference>